<organism evidence="6 7">
    <name type="scientific">Trichophyton soudanense CBS 452.61</name>
    <dbReference type="NCBI Taxonomy" id="1215331"/>
    <lineage>
        <taxon>Eukaryota</taxon>
        <taxon>Fungi</taxon>
        <taxon>Dikarya</taxon>
        <taxon>Ascomycota</taxon>
        <taxon>Pezizomycotina</taxon>
        <taxon>Eurotiomycetes</taxon>
        <taxon>Eurotiomycetidae</taxon>
        <taxon>Onygenales</taxon>
        <taxon>Arthrodermataceae</taxon>
        <taxon>Trichophyton</taxon>
    </lineage>
</organism>
<reference evidence="6 7" key="1">
    <citation type="submission" date="2014-02" db="EMBL/GenBank/DDBJ databases">
        <title>The Genome Sequence of Trichophyton rubrum (morphotype soudanense) CBS 452.61.</title>
        <authorList>
            <consortium name="The Broad Institute Genomics Platform"/>
            <person name="Cuomo C.A."/>
            <person name="White T.C."/>
            <person name="Graser Y."/>
            <person name="Martinez-Rossi N."/>
            <person name="Heitman J."/>
            <person name="Young S.K."/>
            <person name="Zeng Q."/>
            <person name="Gargeya S."/>
            <person name="Abouelleil A."/>
            <person name="Alvarado L."/>
            <person name="Chapman S.B."/>
            <person name="Gainer-Dewar J."/>
            <person name="Goldberg J."/>
            <person name="Griggs A."/>
            <person name="Gujja S."/>
            <person name="Hansen M."/>
            <person name="Howarth C."/>
            <person name="Imamovic A."/>
            <person name="Larimer J."/>
            <person name="Martinez D."/>
            <person name="Murphy C."/>
            <person name="Pearson M.D."/>
            <person name="Persinoti G."/>
            <person name="Poon T."/>
            <person name="Priest M."/>
            <person name="Roberts A.D."/>
            <person name="Saif S."/>
            <person name="Shea T.D."/>
            <person name="Sykes S.N."/>
            <person name="Wortman J."/>
            <person name="Nusbaum C."/>
            <person name="Birren B."/>
        </authorList>
    </citation>
    <scope>NUCLEOTIDE SEQUENCE [LARGE SCALE GENOMIC DNA]</scope>
    <source>
        <strain evidence="6 7">CBS 452.61</strain>
    </source>
</reference>
<dbReference type="PANTHER" id="PTHR45745:SF1">
    <property type="entry name" value="PHOSPHOGLUCOMUTASE 2B-RELATED"/>
    <property type="match status" value="1"/>
</dbReference>
<proteinExistence type="inferred from homology"/>
<dbReference type="InterPro" id="IPR005844">
    <property type="entry name" value="A-D-PHexomutase_a/b/a-I"/>
</dbReference>
<dbReference type="PANTHER" id="PTHR45745">
    <property type="entry name" value="PHOSPHOMANNOMUTASE 45A"/>
    <property type="match status" value="1"/>
</dbReference>
<keyword evidence="4" id="KW-0413">Isomerase</keyword>
<dbReference type="InterPro" id="IPR016055">
    <property type="entry name" value="A-D-PHexomutase_a/b/a-I/II/III"/>
</dbReference>
<evidence type="ECO:0000256" key="2">
    <source>
        <dbReference type="ARBA" id="ARBA00022723"/>
    </source>
</evidence>
<keyword evidence="7" id="KW-1185">Reference proteome</keyword>
<comment type="similarity">
    <text evidence="1">Belongs to the phosphohexose mutase family.</text>
</comment>
<dbReference type="GO" id="GO:0005975">
    <property type="term" value="P:carbohydrate metabolic process"/>
    <property type="evidence" value="ECO:0007669"/>
    <property type="project" value="InterPro"/>
</dbReference>
<dbReference type="GO" id="GO:0005634">
    <property type="term" value="C:nucleus"/>
    <property type="evidence" value="ECO:0007669"/>
    <property type="project" value="TreeGrafter"/>
</dbReference>
<dbReference type="GO" id="GO:0046872">
    <property type="term" value="F:metal ion binding"/>
    <property type="evidence" value="ECO:0007669"/>
    <property type="project" value="UniProtKB-KW"/>
</dbReference>
<evidence type="ECO:0000313" key="6">
    <source>
        <dbReference type="EMBL" id="EZF70492.1"/>
    </source>
</evidence>
<feature type="domain" description="Alpha-D-phosphohexomutase alpha/beta/alpha" evidence="5">
    <location>
        <begin position="44"/>
        <end position="149"/>
    </location>
</feature>
<dbReference type="Gene3D" id="3.40.120.10">
    <property type="entry name" value="Alpha-D-Glucose-1,6-Bisphosphate, subunit A, domain 3"/>
    <property type="match status" value="1"/>
</dbReference>
<dbReference type="GO" id="GO:0008973">
    <property type="term" value="F:phosphopentomutase activity"/>
    <property type="evidence" value="ECO:0007669"/>
    <property type="project" value="TreeGrafter"/>
</dbReference>
<keyword evidence="2" id="KW-0479">Metal-binding</keyword>
<dbReference type="GO" id="GO:0006166">
    <property type="term" value="P:purine ribonucleoside salvage"/>
    <property type="evidence" value="ECO:0007669"/>
    <property type="project" value="TreeGrafter"/>
</dbReference>
<evidence type="ECO:0000256" key="4">
    <source>
        <dbReference type="ARBA" id="ARBA00023235"/>
    </source>
</evidence>
<protein>
    <recommendedName>
        <fullName evidence="5">Alpha-D-phosphohexomutase alpha/beta/alpha domain-containing protein</fullName>
    </recommendedName>
</protein>
<accession>A0A022XIJ0</accession>
<evidence type="ECO:0000256" key="3">
    <source>
        <dbReference type="ARBA" id="ARBA00022842"/>
    </source>
</evidence>
<evidence type="ECO:0000259" key="5">
    <source>
        <dbReference type="Pfam" id="PF02878"/>
    </source>
</evidence>
<gene>
    <name evidence="6" type="ORF">H105_07302</name>
</gene>
<keyword evidence="3" id="KW-0460">Magnesium</keyword>
<dbReference type="Pfam" id="PF02878">
    <property type="entry name" value="PGM_PMM_I"/>
    <property type="match status" value="1"/>
</dbReference>
<dbReference type="AlphaFoldDB" id="A0A022XIJ0"/>
<dbReference type="EMBL" id="KK208912">
    <property type="protein sequence ID" value="EZF70492.1"/>
    <property type="molecule type" value="Genomic_DNA"/>
</dbReference>
<evidence type="ECO:0000256" key="1">
    <source>
        <dbReference type="ARBA" id="ARBA00010231"/>
    </source>
</evidence>
<name>A0A022XIJ0_TRISD</name>
<evidence type="ECO:0000313" key="7">
    <source>
        <dbReference type="Proteomes" id="UP000023623"/>
    </source>
</evidence>
<dbReference type="Proteomes" id="UP000023623">
    <property type="component" value="Unassembled WGS sequence"/>
</dbReference>
<dbReference type="HOGENOM" id="CLU_016950_5_2_1"/>
<dbReference type="SUPFAM" id="SSF53738">
    <property type="entry name" value="Phosphoglucomutase, first 3 domains"/>
    <property type="match status" value="1"/>
</dbReference>
<sequence>MEPLDTLIQRWLEWDQDPSTRREIEKLQADKDDAGLEKRLRERIQFGTAGLRGRMQAGFSCMNSLTVIQASQGLAKFIKATHRGTEQPSVVIGRDARHNSEKFAFLAANSFEAEGIHVWWYDDVNPTPFVPFAVLLKKADAGVMVTASHLKILRKRGPDQFPD</sequence>